<proteinExistence type="predicted"/>
<keyword evidence="1 2" id="KW-0732">Signal</keyword>
<keyword evidence="5" id="KW-1185">Reference proteome</keyword>
<evidence type="ECO:0000256" key="1">
    <source>
        <dbReference type="ARBA" id="ARBA00022729"/>
    </source>
</evidence>
<dbReference type="PANTHER" id="PTHR28156:SF1">
    <property type="entry name" value="FAS1 DOMAIN-CONTAINING PROTEIN YDR262W"/>
    <property type="match status" value="1"/>
</dbReference>
<dbReference type="KEGG" id="tpf:TPHA_0C00400"/>
<accession>G8BR21</accession>
<feature type="domain" description="FAS1" evidence="3">
    <location>
        <begin position="120"/>
        <end position="284"/>
    </location>
</feature>
<evidence type="ECO:0000313" key="5">
    <source>
        <dbReference type="Proteomes" id="UP000005666"/>
    </source>
</evidence>
<dbReference type="eggNOG" id="ENOG502S17N">
    <property type="taxonomic scope" value="Eukaryota"/>
</dbReference>
<dbReference type="PANTHER" id="PTHR28156">
    <property type="entry name" value="FAS1 DOMAIN-CONTAINING PROTEIN YDR262W"/>
    <property type="match status" value="1"/>
</dbReference>
<evidence type="ECO:0000256" key="2">
    <source>
        <dbReference type="SAM" id="SignalP"/>
    </source>
</evidence>
<dbReference type="HOGENOM" id="CLU_076942_0_0_1"/>
<dbReference type="InterPro" id="IPR000782">
    <property type="entry name" value="FAS1_domain"/>
</dbReference>
<protein>
    <recommendedName>
        <fullName evidence="3">FAS1 domain-containing protein</fullName>
    </recommendedName>
</protein>
<reference evidence="4 5" key="1">
    <citation type="journal article" date="2011" name="Proc. Natl. Acad. Sci. U.S.A.">
        <title>Evolutionary erosion of yeast sex chromosomes by mating-type switching accidents.</title>
        <authorList>
            <person name="Gordon J.L."/>
            <person name="Armisen D."/>
            <person name="Proux-Wera E."/>
            <person name="Oheigeartaigh S.S."/>
            <person name="Byrne K.P."/>
            <person name="Wolfe K.H."/>
        </authorList>
    </citation>
    <scope>NUCLEOTIDE SEQUENCE [LARGE SCALE GENOMIC DNA]</scope>
    <source>
        <strain evidence="5">ATCC 24235 / CBS 4417 / NBRC 1672 / NRRL Y-8282 / UCD 70-5</strain>
    </source>
</reference>
<dbReference type="GeneID" id="11534075"/>
<dbReference type="InterPro" id="IPR040200">
    <property type="entry name" value="Mug57-like"/>
</dbReference>
<evidence type="ECO:0000313" key="4">
    <source>
        <dbReference type="EMBL" id="CCE62197.1"/>
    </source>
</evidence>
<feature type="signal peptide" evidence="2">
    <location>
        <begin position="1"/>
        <end position="24"/>
    </location>
</feature>
<sequence>MYKMYEKPILTFAVFFLYLSLALGKEVVDLITYKDANGRLHKRFADENIRFTNDKQLQRYGPVWNRNMDENQNQRVAQAEKITPLDLNKVLSELFPFHEDKDFMNKYNNNLISDKYDTTPVQLNSTLASSKNINIFASYTRMDVALNNLLMDEDQDLIVISPINESMMRLSMKPWQFPKNIEAMEANKSSDQAIDKAIQDNIANFVRSHVVSYEDNKSTYGRYKNNAIVLRSLANQTSGSGDVLLQRESNGDYFVASVNDKVFTPVLKIVTSVNGVVLFVNDTLIKP</sequence>
<dbReference type="STRING" id="1071381.G8BR21"/>
<dbReference type="EMBL" id="HE612858">
    <property type="protein sequence ID" value="CCE62197.1"/>
    <property type="molecule type" value="Genomic_DNA"/>
</dbReference>
<organism evidence="4 5">
    <name type="scientific">Tetrapisispora phaffii (strain ATCC 24235 / CBS 4417 / NBRC 1672 / NRRL Y-8282 / UCD 70-5)</name>
    <name type="common">Yeast</name>
    <name type="synonym">Fabospora phaffii</name>
    <dbReference type="NCBI Taxonomy" id="1071381"/>
    <lineage>
        <taxon>Eukaryota</taxon>
        <taxon>Fungi</taxon>
        <taxon>Dikarya</taxon>
        <taxon>Ascomycota</taxon>
        <taxon>Saccharomycotina</taxon>
        <taxon>Saccharomycetes</taxon>
        <taxon>Saccharomycetales</taxon>
        <taxon>Saccharomycetaceae</taxon>
        <taxon>Tetrapisispora</taxon>
    </lineage>
</organism>
<dbReference type="AlphaFoldDB" id="G8BR21"/>
<evidence type="ECO:0000259" key="3">
    <source>
        <dbReference type="PROSITE" id="PS50213"/>
    </source>
</evidence>
<dbReference type="PROSITE" id="PS50213">
    <property type="entry name" value="FAS1"/>
    <property type="match status" value="1"/>
</dbReference>
<feature type="chain" id="PRO_5003508625" description="FAS1 domain-containing protein" evidence="2">
    <location>
        <begin position="25"/>
        <end position="287"/>
    </location>
</feature>
<dbReference type="OMA" id="IDSCLEW"/>
<name>G8BR21_TETPH</name>
<dbReference type="Proteomes" id="UP000005666">
    <property type="component" value="Chromosome 3"/>
</dbReference>
<dbReference type="RefSeq" id="XP_003684631.1">
    <property type="nucleotide sequence ID" value="XM_003684583.1"/>
</dbReference>
<gene>
    <name evidence="4" type="primary">TPHA0C00400</name>
    <name evidence="4" type="ordered locus">TPHA_0C00400</name>
</gene>
<dbReference type="OrthoDB" id="5551751at2759"/>